<proteinExistence type="predicted"/>
<dbReference type="AlphaFoldDB" id="A0A415EY95"/>
<accession>A0A415EY95</accession>
<dbReference type="SUPFAM" id="SSF51445">
    <property type="entry name" value="(Trans)glycosidases"/>
    <property type="match status" value="1"/>
</dbReference>
<dbReference type="GO" id="GO:0016052">
    <property type="term" value="P:carbohydrate catabolic process"/>
    <property type="evidence" value="ECO:0007669"/>
    <property type="project" value="InterPro"/>
</dbReference>
<name>A0A415EY95_ENTCA</name>
<dbReference type="PRINTS" id="PR00743">
    <property type="entry name" value="GLHYDRLASE36"/>
</dbReference>
<evidence type="ECO:0000313" key="2">
    <source>
        <dbReference type="Proteomes" id="UP000286288"/>
    </source>
</evidence>
<dbReference type="InterPro" id="IPR038417">
    <property type="entry name" value="Alpga-gal_N_sf"/>
</dbReference>
<dbReference type="GO" id="GO:0004557">
    <property type="term" value="F:alpha-galactosidase activity"/>
    <property type="evidence" value="ECO:0007669"/>
    <property type="project" value="InterPro"/>
</dbReference>
<evidence type="ECO:0000313" key="1">
    <source>
        <dbReference type="EMBL" id="RHK08256.1"/>
    </source>
</evidence>
<protein>
    <submittedName>
        <fullName evidence="1">Alpha-galactosidase</fullName>
    </submittedName>
</protein>
<comment type="caution">
    <text evidence="1">The sequence shown here is derived from an EMBL/GenBank/DDBJ whole genome shotgun (WGS) entry which is preliminary data.</text>
</comment>
<dbReference type="Gene3D" id="2.70.98.60">
    <property type="entry name" value="alpha-galactosidase from lactobacil brevis"/>
    <property type="match status" value="1"/>
</dbReference>
<gene>
    <name evidence="1" type="ORF">DW084_00830</name>
</gene>
<dbReference type="EMBL" id="QRMZ01000001">
    <property type="protein sequence ID" value="RHK08256.1"/>
    <property type="molecule type" value="Genomic_DNA"/>
</dbReference>
<dbReference type="InterPro" id="IPR002252">
    <property type="entry name" value="Glyco_hydro_36"/>
</dbReference>
<dbReference type="InterPro" id="IPR013785">
    <property type="entry name" value="Aldolase_TIM"/>
</dbReference>
<organism evidence="1 2">
    <name type="scientific">Enterococcus casseliflavus</name>
    <name type="common">Enterococcus flavescens</name>
    <dbReference type="NCBI Taxonomy" id="37734"/>
    <lineage>
        <taxon>Bacteria</taxon>
        <taxon>Bacillati</taxon>
        <taxon>Bacillota</taxon>
        <taxon>Bacilli</taxon>
        <taxon>Lactobacillales</taxon>
        <taxon>Enterococcaceae</taxon>
        <taxon>Enterococcus</taxon>
    </lineage>
</organism>
<dbReference type="Pfam" id="PF02065">
    <property type="entry name" value="Melibiase"/>
    <property type="match status" value="1"/>
</dbReference>
<sequence>MKGGRYMQKLRTVVFGDMTIDYYQSAESVEWVLSPTSLHHEVQLPKKTKFDSLIQAKLIGDDYPKGFSTGSTMRNSATVKSLRLVKQIDKQESNKKEIATILADDRGNHYTHYVSWQIGFPVIETYVTFENRTKIPQMLEMLASFSLSNLSSFYDENPIGNLSLIRYQSKWSFEGRKTIQLLEDLQLEPSWKPSGVGLEKFGQVGSMPVRGWFPQAAIYDKQKDITWAVSLAQPGSWQFEAYRLDEDFCLSGGLADRDYGHWLKAVMPGEVFVTPKAYLTVTCGNEAFAAQRLTKILTLPLAQKQHPTEEDLAIQFNEFCTSWGRPTEAMTLKNLAALKGKAIQYYVIDAGWYANQHGWERSHGDWQVSSSQFPNGLETVIAAIKQHDLIPGIWFEIETVGDQSVASTFFEHLLNKDGQPLTVGNRRFWNMRDPWVIDYLQERVINFLKYYDIGYLKIDYNENFGIGFDGKESFGEESRLQLLATQAFIKRIQQQLPDLIIENCSSGGHRLEYSMIQLTDLSSFSDAHEAISVPIIAANLHDHLLPRQSLIWAVIRKQDSPQRLFYSLISTFLGRICLSGDINELSKEQWKVIDDCFVFYDHCRPLIKDGTTTVVRRQILSYRKPTGYQIVQRELGDQALLIIHNFDQTMVELPMDFRTILHTCGFECQGIQLQKKKNKWYLSFPSPLMGCAMLIKLR</sequence>
<dbReference type="CDD" id="cd14791">
    <property type="entry name" value="GH36"/>
    <property type="match status" value="1"/>
</dbReference>
<dbReference type="InterPro" id="IPR017853">
    <property type="entry name" value="GH"/>
</dbReference>
<reference evidence="1 2" key="1">
    <citation type="submission" date="2018-08" db="EMBL/GenBank/DDBJ databases">
        <title>A genome reference for cultivated species of the human gut microbiota.</title>
        <authorList>
            <person name="Zou Y."/>
            <person name="Xue W."/>
            <person name="Luo G."/>
        </authorList>
    </citation>
    <scope>NUCLEOTIDE SEQUENCE [LARGE SCALE GENOMIC DNA]</scope>
    <source>
        <strain evidence="1 2">AF48-16</strain>
    </source>
</reference>
<dbReference type="Gene3D" id="3.20.20.70">
    <property type="entry name" value="Aldolase class I"/>
    <property type="match status" value="1"/>
</dbReference>
<dbReference type="Proteomes" id="UP000286288">
    <property type="component" value="Unassembled WGS sequence"/>
</dbReference>